<evidence type="ECO:0000313" key="2">
    <source>
        <dbReference type="EMBL" id="SPD85442.1"/>
    </source>
</evidence>
<dbReference type="Proteomes" id="UP000238164">
    <property type="component" value="Chromosome 1"/>
</dbReference>
<dbReference type="OrthoDB" id="3803910at2"/>
<feature type="region of interest" description="Disordered" evidence="1">
    <location>
        <begin position="28"/>
        <end position="57"/>
    </location>
</feature>
<dbReference type="KEGG" id="mgg:MPLG2_0406"/>
<organism evidence="2 3">
    <name type="scientific">Micropruina glycogenica</name>
    <dbReference type="NCBI Taxonomy" id="75385"/>
    <lineage>
        <taxon>Bacteria</taxon>
        <taxon>Bacillati</taxon>
        <taxon>Actinomycetota</taxon>
        <taxon>Actinomycetes</taxon>
        <taxon>Propionibacteriales</taxon>
        <taxon>Nocardioidaceae</taxon>
        <taxon>Micropruina</taxon>
    </lineage>
</organism>
<gene>
    <name evidence="2" type="ORF">MPLG2_0406</name>
</gene>
<dbReference type="AlphaFoldDB" id="A0A2N9JBC0"/>
<proteinExistence type="predicted"/>
<keyword evidence="3" id="KW-1185">Reference proteome</keyword>
<dbReference type="RefSeq" id="WP_158680789.1">
    <property type="nucleotide sequence ID" value="NZ_BAAAGO010000027.1"/>
</dbReference>
<reference evidence="2 3" key="1">
    <citation type="submission" date="2018-02" db="EMBL/GenBank/DDBJ databases">
        <authorList>
            <person name="Cohen D.B."/>
            <person name="Kent A.D."/>
        </authorList>
    </citation>
    <scope>NUCLEOTIDE SEQUENCE [LARGE SCALE GENOMIC DNA]</scope>
    <source>
        <strain evidence="2">1</strain>
    </source>
</reference>
<evidence type="ECO:0000256" key="1">
    <source>
        <dbReference type="SAM" id="MobiDB-lite"/>
    </source>
</evidence>
<dbReference type="EMBL" id="LT985188">
    <property type="protein sequence ID" value="SPD85442.1"/>
    <property type="molecule type" value="Genomic_DNA"/>
</dbReference>
<evidence type="ECO:0000313" key="3">
    <source>
        <dbReference type="Proteomes" id="UP000238164"/>
    </source>
</evidence>
<sequence>MRAPEVEDDALRRALEPITDALDLTAPPDCWRARLPRPDTLPHHPVISHRGGYPDGS</sequence>
<protein>
    <submittedName>
        <fullName evidence="2">Uncharacterized protein</fullName>
    </submittedName>
</protein>
<name>A0A2N9JBC0_9ACTN</name>
<accession>A0A2N9JBC0</accession>